<feature type="region of interest" description="Disordered" evidence="1">
    <location>
        <begin position="711"/>
        <end position="744"/>
    </location>
</feature>
<feature type="compositionally biased region" description="Low complexity" evidence="1">
    <location>
        <begin position="481"/>
        <end position="512"/>
    </location>
</feature>
<feature type="compositionally biased region" description="Basic and acidic residues" evidence="1">
    <location>
        <begin position="916"/>
        <end position="933"/>
    </location>
</feature>
<feature type="region of interest" description="Disordered" evidence="1">
    <location>
        <begin position="399"/>
        <end position="423"/>
    </location>
</feature>
<feature type="compositionally biased region" description="Basic residues" evidence="1">
    <location>
        <begin position="1453"/>
        <end position="1462"/>
    </location>
</feature>
<feature type="region of interest" description="Disordered" evidence="1">
    <location>
        <begin position="807"/>
        <end position="840"/>
    </location>
</feature>
<evidence type="ECO:0000259" key="2">
    <source>
        <dbReference type="Pfam" id="PF08402"/>
    </source>
</evidence>
<feature type="region of interest" description="Disordered" evidence="1">
    <location>
        <begin position="1164"/>
        <end position="1204"/>
    </location>
</feature>
<dbReference type="Pfam" id="PF08402">
    <property type="entry name" value="TOBE_2"/>
    <property type="match status" value="1"/>
</dbReference>
<feature type="region of interest" description="Disordered" evidence="1">
    <location>
        <begin position="1453"/>
        <end position="1564"/>
    </location>
</feature>
<feature type="compositionally biased region" description="Basic residues" evidence="1">
    <location>
        <begin position="1317"/>
        <end position="1330"/>
    </location>
</feature>
<sequence length="1577" mass="170993">MRIPEAVLGMTHHHRAVGAGPHRAGDPRLLFCRRHAGRLCAALRAAPRAETVCGPGLAARGGARAGVLPHRKEHRPRPAAARTGGPQRSRRDQPPGVQHRRRQRIRSAVRRHLRLLRADEPGRGHADPRDGRRPDGHQLPARRRAGAGRQPVLFQAHLARGGAQTPHVRHLHGQAHGRRTRIGHARAPERERRRHGPQYLHRRRRLVVHALPPLHRRPAALYAGGDGDPGAVRQFVPPHGAPHGRAHQRPVGHRQPHRGLPDSDFGHGPAARGKPHHRRRRQSLSRHGRHAGLRLPGHGGPHRAVAHGHRQRLRPSPRAAARAAAGAGRPAPGGPPARRAGRAVHRRVHGHQGTRAPGIHDGHQPVGAGTLVATWRDFRAARQLRLRQVDPAAHAGRFRDAHRRGDHPGRPGHRQRAAVPAPHQHDVPVVRAVPAPVGVGQHRLRAAPRWPAQRRHRRARGKDAGAGAALRIWQTQAAPAVRRPAAARGAGAQPGQASAVAAAGRTAGRPGQKTARAHPDGAGVHHRGSGRDVRDGHPRPGRSHEHGHPHRRHERRPHPAGGRAGRHLRNPELPFCRGLHRQREPVQRQRDRGPAGPRDHRHAGRQPLLQAEAPTLEQRANASEHGYNCVHGTITALAYFGNETLYHVQLDTGMTIKVSRTNAARHDDAALKRDQRVPVHRAPLRHCRAVAVADVRVFAAVFDRPAHQLCGSGRRRSVRHPADGGRRRDDAQGQDLELPVHPAGRPVRADLSQFVEICSDHHGAVPVHRLPVCVLHGARQAQYPPGAANAGDDAVLDVVPAADLRLEGHPGQQRHPQSLPARDRRDQRTAAPDEHPVLADHRHDVRLSAVHDPAAVRQPGQDGPALPGSGGRPGRHAVPGFLARDGAVVEVRHHCRGHAGVHSVGGRVRDSGAAGRPRDADDRPPASRRTADERQYEFHAALVRARLAVDGLPVPVPAHRGAGGVFVQQLAPGHGVERLLAAVVCGADGRHGNHQRSWPVAAHRADDGVRLGGAGHLCRVRARSLSPLHGPHAVCRHGERAAGHARGDHRPVAAADAGVRPEGVRLSGARADHDLDRPHAAGHGLCGRGGAIAPAGDEQVAGGSGHGPGVPSVPGVFPGHAAQHQAGAGFRLAADLYPVAGRRGAVGVPVRSRFVHHADRDFFARAPGTGPARQRRGGAHHPGGVHRRDCFEPVHGPRGAPAPEADLVRRQGCVDTHRVHQHTCDQRPAAAGHAPTGVDDGAGRHQRRSLESLAARHDRQHVDRTGRRAQHQQQRPPQPRRARRQRQQRQQHAHGDAAAGVHAAPADAVGQPAERKLQRHVAHQHHRGRQQRQFGDDALADCVQRQQAQCQRVEQRKKGGAHGNHRHARQDLAPRRRRFVFFVVRAAGNQRHAGQRQQEQRAAGRKRPADVVFHRRHQRRSHQLEQGKGSGVHGHHAPARIAGRQMVDPGFAHRKQHAHAGAKNKPQQAPGQQVVRAFHQRGGQAAEDDRRDHAAARTVARHPAGDERRGGQDAQRAGSGDDADDVGADAALVEAQRGQGDGRAQPQAHHADAGDERDEVAPWQGFHGRRMVMRAGF</sequence>
<feature type="compositionally biased region" description="Basic residues" evidence="1">
    <location>
        <begin position="400"/>
        <end position="416"/>
    </location>
</feature>
<name>A0A699GDW7_TANCI</name>
<gene>
    <name evidence="3" type="ORF">Tci_000101</name>
</gene>
<evidence type="ECO:0000313" key="3">
    <source>
        <dbReference type="EMBL" id="GEU28123.1"/>
    </source>
</evidence>
<reference evidence="3" key="1">
    <citation type="journal article" date="2019" name="Sci. Rep.">
        <title>Draft genome of Tanacetum cinerariifolium, the natural source of mosquito coil.</title>
        <authorList>
            <person name="Yamashiro T."/>
            <person name="Shiraishi A."/>
            <person name="Satake H."/>
            <person name="Nakayama K."/>
        </authorList>
    </citation>
    <scope>NUCLEOTIDE SEQUENCE</scope>
</reference>
<dbReference type="EMBL" id="BKCJ010000001">
    <property type="protein sequence ID" value="GEU28123.1"/>
    <property type="molecule type" value="Genomic_DNA"/>
</dbReference>
<dbReference type="GO" id="GO:0005524">
    <property type="term" value="F:ATP binding"/>
    <property type="evidence" value="ECO:0007669"/>
    <property type="project" value="InterPro"/>
</dbReference>
<feature type="compositionally biased region" description="Low complexity" evidence="1">
    <location>
        <begin position="58"/>
        <end position="68"/>
    </location>
</feature>
<feature type="compositionally biased region" description="Basic and acidic residues" evidence="1">
    <location>
        <begin position="529"/>
        <end position="546"/>
    </location>
</feature>
<feature type="domain" description="Transport-associated OB type 2" evidence="2">
    <location>
        <begin position="628"/>
        <end position="682"/>
    </location>
</feature>
<evidence type="ECO:0000256" key="1">
    <source>
        <dbReference type="SAM" id="MobiDB-lite"/>
    </source>
</evidence>
<dbReference type="InterPro" id="IPR013611">
    <property type="entry name" value="Transp-assoc_OB_typ2"/>
</dbReference>
<feature type="compositionally biased region" description="Basic and acidic residues" evidence="1">
    <location>
        <begin position="116"/>
        <end position="136"/>
    </location>
</feature>
<feature type="region of interest" description="Disordered" evidence="1">
    <location>
        <begin position="481"/>
        <end position="611"/>
    </location>
</feature>
<feature type="compositionally biased region" description="Basic and acidic residues" evidence="1">
    <location>
        <begin position="1248"/>
        <end position="1266"/>
    </location>
</feature>
<feature type="compositionally biased region" description="Low complexity" evidence="1">
    <location>
        <begin position="1296"/>
        <end position="1310"/>
    </location>
</feature>
<feature type="compositionally biased region" description="Basic residues" evidence="1">
    <location>
        <begin position="1278"/>
        <end position="1292"/>
    </location>
</feature>
<feature type="compositionally biased region" description="Basic residues" evidence="1">
    <location>
        <begin position="1173"/>
        <end position="1185"/>
    </location>
</feature>
<comment type="caution">
    <text evidence="3">The sequence shown here is derived from an EMBL/GenBank/DDBJ whole genome shotgun (WGS) entry which is preliminary data.</text>
</comment>
<feature type="compositionally biased region" description="Basic residues" evidence="1">
    <location>
        <begin position="242"/>
        <end position="257"/>
    </location>
</feature>
<feature type="compositionally biased region" description="Basic and acidic residues" evidence="1">
    <location>
        <begin position="821"/>
        <end position="840"/>
    </location>
</feature>
<feature type="region of interest" description="Disordered" evidence="1">
    <location>
        <begin position="900"/>
        <end position="933"/>
    </location>
</feature>
<feature type="compositionally biased region" description="Basic residues" evidence="1">
    <location>
        <begin position="300"/>
        <end position="315"/>
    </location>
</feature>
<feature type="region of interest" description="Disordered" evidence="1">
    <location>
        <begin position="1219"/>
        <end position="1333"/>
    </location>
</feature>
<feature type="region of interest" description="Disordered" evidence="1">
    <location>
        <begin position="1091"/>
        <end position="1113"/>
    </location>
</feature>
<feature type="compositionally biased region" description="Basic residues" evidence="1">
    <location>
        <begin position="547"/>
        <end position="568"/>
    </location>
</feature>
<feature type="compositionally biased region" description="Low complexity" evidence="1">
    <location>
        <begin position="1389"/>
        <end position="1401"/>
    </location>
</feature>
<feature type="compositionally biased region" description="Basic and acidic residues" evidence="1">
    <location>
        <begin position="720"/>
        <end position="731"/>
    </location>
</feature>
<feature type="region of interest" description="Disordered" evidence="1">
    <location>
        <begin position="1389"/>
        <end position="1436"/>
    </location>
</feature>
<feature type="compositionally biased region" description="Basic residues" evidence="1">
    <location>
        <begin position="273"/>
        <end position="292"/>
    </location>
</feature>
<feature type="compositionally biased region" description="Basic residues" evidence="1">
    <location>
        <begin position="448"/>
        <end position="460"/>
    </location>
</feature>
<dbReference type="GO" id="GO:0043190">
    <property type="term" value="C:ATP-binding cassette (ABC) transporter complex"/>
    <property type="evidence" value="ECO:0007669"/>
    <property type="project" value="InterPro"/>
</dbReference>
<proteinExistence type="predicted"/>
<organism evidence="3">
    <name type="scientific">Tanacetum cinerariifolium</name>
    <name type="common">Dalmatian daisy</name>
    <name type="synonym">Chrysanthemum cinerariifolium</name>
    <dbReference type="NCBI Taxonomy" id="118510"/>
    <lineage>
        <taxon>Eukaryota</taxon>
        <taxon>Viridiplantae</taxon>
        <taxon>Streptophyta</taxon>
        <taxon>Embryophyta</taxon>
        <taxon>Tracheophyta</taxon>
        <taxon>Spermatophyta</taxon>
        <taxon>Magnoliopsida</taxon>
        <taxon>eudicotyledons</taxon>
        <taxon>Gunneridae</taxon>
        <taxon>Pentapetalae</taxon>
        <taxon>asterids</taxon>
        <taxon>campanulids</taxon>
        <taxon>Asterales</taxon>
        <taxon>Asteraceae</taxon>
        <taxon>Asteroideae</taxon>
        <taxon>Anthemideae</taxon>
        <taxon>Anthemidinae</taxon>
        <taxon>Tanacetum</taxon>
    </lineage>
</organism>
<dbReference type="GO" id="GO:0022857">
    <property type="term" value="F:transmembrane transporter activity"/>
    <property type="evidence" value="ECO:0007669"/>
    <property type="project" value="InterPro"/>
</dbReference>
<feature type="region of interest" description="Disordered" evidence="1">
    <location>
        <begin position="162"/>
        <end position="194"/>
    </location>
</feature>
<feature type="region of interest" description="Disordered" evidence="1">
    <location>
        <begin position="237"/>
        <end position="343"/>
    </location>
</feature>
<feature type="compositionally biased region" description="Low complexity" evidence="1">
    <location>
        <begin position="317"/>
        <end position="330"/>
    </location>
</feature>
<feature type="compositionally biased region" description="Basic residues" evidence="1">
    <location>
        <begin position="167"/>
        <end position="184"/>
    </location>
</feature>
<accession>A0A699GDW7</accession>
<protein>
    <recommendedName>
        <fullName evidence="2">Transport-associated OB type 2 domain-containing protein</fullName>
    </recommendedName>
</protein>
<feature type="region of interest" description="Disordered" evidence="1">
    <location>
        <begin position="58"/>
        <end position="149"/>
    </location>
</feature>
<feature type="region of interest" description="Disordered" evidence="1">
    <location>
        <begin position="448"/>
        <end position="469"/>
    </location>
</feature>
<feature type="compositionally biased region" description="Basic and acidic residues" evidence="1">
    <location>
        <begin position="581"/>
        <end position="593"/>
    </location>
</feature>
<feature type="region of interest" description="Disordered" evidence="1">
    <location>
        <begin position="854"/>
        <end position="878"/>
    </location>
</feature>
<feature type="compositionally biased region" description="Basic residues" evidence="1">
    <location>
        <begin position="98"/>
        <end position="115"/>
    </location>
</feature>